<evidence type="ECO:0000313" key="3">
    <source>
        <dbReference type="Proteomes" id="UP000441399"/>
    </source>
</evidence>
<sequence>MNTTSFVPEPPSRATLLADVPKAAKELMSLSHYKWRRQLQRVPEGDGHPIVTVPGFGGADGSMASLRRFLKRAGYDAHPWELGRNLVTQRVTTMDEILEFCAMREGELARRVEQIADRTGEKVSLIGWSMGGVYCNSLAQTHPELVRQVVTLGAPVGDPRGTSTWNILKKMNRSEVPEELQNVDGWLHRKNSQGERKVRTTILYSPNDGAVSRSAAVIENDDLVENIEVDSSHVGFSHNPLVYWVIADRLSQDPYAWQHFDLSMQPRKIQEHFNLL</sequence>
<gene>
    <name evidence="2" type="ORF">OPDIPICF_03594</name>
</gene>
<dbReference type="InterPro" id="IPR000073">
    <property type="entry name" value="AB_hydrolase_1"/>
</dbReference>
<dbReference type="EMBL" id="CACSIO010000062">
    <property type="protein sequence ID" value="CAA0125755.1"/>
    <property type="molecule type" value="Genomic_DNA"/>
</dbReference>
<dbReference type="Pfam" id="PF00561">
    <property type="entry name" value="Abhydrolase_1"/>
    <property type="match status" value="1"/>
</dbReference>
<dbReference type="SUPFAM" id="SSF53474">
    <property type="entry name" value="alpha/beta-Hydrolases"/>
    <property type="match status" value="1"/>
</dbReference>
<protein>
    <recommendedName>
        <fullName evidence="1">AB hydrolase-1 domain-containing protein</fullName>
    </recommendedName>
</protein>
<name>A0A5S9R110_9GAMM</name>
<feature type="domain" description="AB hydrolase-1" evidence="1">
    <location>
        <begin position="31"/>
        <end position="189"/>
    </location>
</feature>
<dbReference type="InterPro" id="IPR029058">
    <property type="entry name" value="AB_hydrolase_fold"/>
</dbReference>
<dbReference type="AlphaFoldDB" id="A0A5S9R110"/>
<dbReference type="OrthoDB" id="345573at2"/>
<organism evidence="2 3">
    <name type="scientific">BD1-7 clade bacterium</name>
    <dbReference type="NCBI Taxonomy" id="2029982"/>
    <lineage>
        <taxon>Bacteria</taxon>
        <taxon>Pseudomonadati</taxon>
        <taxon>Pseudomonadota</taxon>
        <taxon>Gammaproteobacteria</taxon>
        <taxon>Cellvibrionales</taxon>
        <taxon>Spongiibacteraceae</taxon>
        <taxon>BD1-7 clade</taxon>
    </lineage>
</organism>
<evidence type="ECO:0000259" key="1">
    <source>
        <dbReference type="Pfam" id="PF00561"/>
    </source>
</evidence>
<evidence type="ECO:0000313" key="2">
    <source>
        <dbReference type="EMBL" id="CAA0125755.1"/>
    </source>
</evidence>
<keyword evidence="3" id="KW-1185">Reference proteome</keyword>
<accession>A0A5S9R110</accession>
<reference evidence="2 3" key="1">
    <citation type="submission" date="2019-11" db="EMBL/GenBank/DDBJ databases">
        <authorList>
            <person name="Holert J."/>
        </authorList>
    </citation>
    <scope>NUCLEOTIDE SEQUENCE [LARGE SCALE GENOMIC DNA]</scope>
    <source>
        <strain evidence="2">SB11_3</strain>
    </source>
</reference>
<dbReference type="Gene3D" id="3.40.50.1820">
    <property type="entry name" value="alpha/beta hydrolase"/>
    <property type="match status" value="1"/>
</dbReference>
<proteinExistence type="predicted"/>
<dbReference type="Proteomes" id="UP000441399">
    <property type="component" value="Unassembled WGS sequence"/>
</dbReference>